<dbReference type="EMBL" id="JAULSR010000003">
    <property type="protein sequence ID" value="KAK0625317.1"/>
    <property type="molecule type" value="Genomic_DNA"/>
</dbReference>
<feature type="compositionally biased region" description="Polar residues" evidence="1">
    <location>
        <begin position="186"/>
        <end position="196"/>
    </location>
</feature>
<feature type="compositionally biased region" description="Polar residues" evidence="1">
    <location>
        <begin position="263"/>
        <end position="275"/>
    </location>
</feature>
<gene>
    <name evidence="2" type="ORF">B0T17DRAFT_269901</name>
</gene>
<sequence length="421" mass="46545">MAKRPLDIASPIDIQPEKPRRTERSHEENQERAYIAASRRSDRSLEARVQSAKMASDIHKKRTGKGFKISEEIVMKEEMYEEEEDDMPRQFRVLASHLQTGSSDMNNRLNAYLTNHVAMASMASMAREAEVNRLFAEQFPNIPQVAHQNSMYMQPLRSNQPGHQPSYQAPAGYPPPGISYSRERNQSLPQFSPVSQHQHRIPSYPSPTSTRHTSMDGQISPTALTPGSVNSSASGGTAISHPLASPYTDFSQDDRSPKRRRSSGNTSVAAINHSLSMTTMSPTSPPPPPPSASSFTSELPAESKYMANIQMEDPLASYMLNGGGELWGPSNPYSISNPEICSTFSYNLDKDAKTTPPQVNEVFSFDWTTAPADHYADTTLNLSQYQVPSRIGTPGGSKGDNWEDWVDMKNVGNDEDWSASG</sequence>
<feature type="region of interest" description="Disordered" evidence="1">
    <location>
        <begin position="1"/>
        <end position="42"/>
    </location>
</feature>
<comment type="caution">
    <text evidence="2">The sequence shown here is derived from an EMBL/GenBank/DDBJ whole genome shotgun (WGS) entry which is preliminary data.</text>
</comment>
<dbReference type="Proteomes" id="UP001174934">
    <property type="component" value="Unassembled WGS sequence"/>
</dbReference>
<evidence type="ECO:0000256" key="1">
    <source>
        <dbReference type="SAM" id="MobiDB-lite"/>
    </source>
</evidence>
<keyword evidence="3" id="KW-1185">Reference proteome</keyword>
<accession>A0AA39X1M7</accession>
<proteinExistence type="predicted"/>
<feature type="compositionally biased region" description="Polar residues" evidence="1">
    <location>
        <begin position="155"/>
        <end position="167"/>
    </location>
</feature>
<evidence type="ECO:0000313" key="3">
    <source>
        <dbReference type="Proteomes" id="UP001174934"/>
    </source>
</evidence>
<evidence type="ECO:0000313" key="2">
    <source>
        <dbReference type="EMBL" id="KAK0625317.1"/>
    </source>
</evidence>
<feature type="compositionally biased region" description="Polar residues" evidence="1">
    <location>
        <begin position="206"/>
        <end position="237"/>
    </location>
</feature>
<feature type="compositionally biased region" description="Basic and acidic residues" evidence="1">
    <location>
        <begin position="15"/>
        <end position="31"/>
    </location>
</feature>
<name>A0AA39X1M7_9PEZI</name>
<reference evidence="2" key="1">
    <citation type="submission" date="2023-06" db="EMBL/GenBank/DDBJ databases">
        <title>Genome-scale phylogeny and comparative genomics of the fungal order Sordariales.</title>
        <authorList>
            <consortium name="Lawrence Berkeley National Laboratory"/>
            <person name="Hensen N."/>
            <person name="Bonometti L."/>
            <person name="Westerberg I."/>
            <person name="Brannstrom I.O."/>
            <person name="Guillou S."/>
            <person name="Cros-Aarteil S."/>
            <person name="Calhoun S."/>
            <person name="Haridas S."/>
            <person name="Kuo A."/>
            <person name="Mondo S."/>
            <person name="Pangilinan J."/>
            <person name="Riley R."/>
            <person name="LaButti K."/>
            <person name="Andreopoulos B."/>
            <person name="Lipzen A."/>
            <person name="Chen C."/>
            <person name="Yanf M."/>
            <person name="Daum C."/>
            <person name="Ng V."/>
            <person name="Clum A."/>
            <person name="Steindorff A."/>
            <person name="Ohm R."/>
            <person name="Martin F."/>
            <person name="Silar P."/>
            <person name="Natvig D."/>
            <person name="Lalanne C."/>
            <person name="Gautier V."/>
            <person name="Ament-velasquez S.L."/>
            <person name="Kruys A."/>
            <person name="Hutchinson M.I."/>
            <person name="Powell A.J."/>
            <person name="Barry K."/>
            <person name="Miller A.N."/>
            <person name="Grigoriev I.V."/>
            <person name="Debuchy R."/>
            <person name="Gladieux P."/>
            <person name="Thoren M.H."/>
            <person name="Johannesson H."/>
        </authorList>
    </citation>
    <scope>NUCLEOTIDE SEQUENCE</scope>
    <source>
        <strain evidence="2">SMH3391-2</strain>
    </source>
</reference>
<dbReference type="AlphaFoldDB" id="A0AA39X1M7"/>
<protein>
    <submittedName>
        <fullName evidence="2">Uncharacterized protein</fullName>
    </submittedName>
</protein>
<organism evidence="2 3">
    <name type="scientific">Bombardia bombarda</name>
    <dbReference type="NCBI Taxonomy" id="252184"/>
    <lineage>
        <taxon>Eukaryota</taxon>
        <taxon>Fungi</taxon>
        <taxon>Dikarya</taxon>
        <taxon>Ascomycota</taxon>
        <taxon>Pezizomycotina</taxon>
        <taxon>Sordariomycetes</taxon>
        <taxon>Sordariomycetidae</taxon>
        <taxon>Sordariales</taxon>
        <taxon>Lasiosphaeriaceae</taxon>
        <taxon>Bombardia</taxon>
    </lineage>
</organism>
<feature type="region of interest" description="Disordered" evidence="1">
    <location>
        <begin position="155"/>
        <end position="297"/>
    </location>
</feature>